<evidence type="ECO:0000256" key="1">
    <source>
        <dbReference type="ARBA" id="ARBA00001946"/>
    </source>
</evidence>
<proteinExistence type="predicted"/>
<evidence type="ECO:0000259" key="3">
    <source>
        <dbReference type="PROSITE" id="PS51462"/>
    </source>
</evidence>
<feature type="domain" description="Nudix hydrolase" evidence="3">
    <location>
        <begin position="17"/>
        <end position="149"/>
    </location>
</feature>
<accession>A0ABW0BRS5</accession>
<dbReference type="RefSeq" id="WP_377911650.1">
    <property type="nucleotide sequence ID" value="NZ_JBHSKS010000001.1"/>
</dbReference>
<organism evidence="4 5">
    <name type="scientific">Algoriphagus aquatilis</name>
    <dbReference type="NCBI Taxonomy" id="490186"/>
    <lineage>
        <taxon>Bacteria</taxon>
        <taxon>Pseudomonadati</taxon>
        <taxon>Bacteroidota</taxon>
        <taxon>Cytophagia</taxon>
        <taxon>Cytophagales</taxon>
        <taxon>Cyclobacteriaceae</taxon>
        <taxon>Algoriphagus</taxon>
    </lineage>
</organism>
<sequence length="169" mass="19415">MSKDKISKEIESKFGHQLRSRVNGVLIENEKILMVKHLMGNGREFWSTPGGGMVYGMSAKDNLKREFLEETGLTIEVGDYLFVHEFLEPPLHAMEHFFRVISVKGVAVLGKDPELSNSNQILAEIRWMSLEELHYLEKNTLHRIFWGIKSLSELVLCKGYFNFGNISIK</sequence>
<name>A0ABW0BRS5_9BACT</name>
<evidence type="ECO:0000313" key="4">
    <source>
        <dbReference type="EMBL" id="MFC5190509.1"/>
    </source>
</evidence>
<evidence type="ECO:0000256" key="2">
    <source>
        <dbReference type="ARBA" id="ARBA00022801"/>
    </source>
</evidence>
<dbReference type="Pfam" id="PF00293">
    <property type="entry name" value="NUDIX"/>
    <property type="match status" value="1"/>
</dbReference>
<evidence type="ECO:0000313" key="5">
    <source>
        <dbReference type="Proteomes" id="UP001596163"/>
    </source>
</evidence>
<dbReference type="Gene3D" id="3.90.79.10">
    <property type="entry name" value="Nucleoside Triphosphate Pyrophosphohydrolase"/>
    <property type="match status" value="1"/>
</dbReference>
<dbReference type="InterPro" id="IPR015797">
    <property type="entry name" value="NUDIX_hydrolase-like_dom_sf"/>
</dbReference>
<dbReference type="Proteomes" id="UP001596163">
    <property type="component" value="Unassembled WGS sequence"/>
</dbReference>
<dbReference type="InterPro" id="IPR000086">
    <property type="entry name" value="NUDIX_hydrolase_dom"/>
</dbReference>
<dbReference type="PANTHER" id="PTHR43046:SF16">
    <property type="entry name" value="ADP-RIBOSE PYROPHOSPHATASE YJHB-RELATED"/>
    <property type="match status" value="1"/>
</dbReference>
<dbReference type="PROSITE" id="PS51462">
    <property type="entry name" value="NUDIX"/>
    <property type="match status" value="1"/>
</dbReference>
<dbReference type="SUPFAM" id="SSF55811">
    <property type="entry name" value="Nudix"/>
    <property type="match status" value="1"/>
</dbReference>
<dbReference type="EMBL" id="JBHSKS010000001">
    <property type="protein sequence ID" value="MFC5190509.1"/>
    <property type="molecule type" value="Genomic_DNA"/>
</dbReference>
<comment type="cofactor">
    <cofactor evidence="1">
        <name>Mg(2+)</name>
        <dbReference type="ChEBI" id="CHEBI:18420"/>
    </cofactor>
</comment>
<protein>
    <submittedName>
        <fullName evidence="4">NUDIX domain-containing protein</fullName>
    </submittedName>
</protein>
<dbReference type="CDD" id="cd18880">
    <property type="entry name" value="NUDIX_ADPRase"/>
    <property type="match status" value="1"/>
</dbReference>
<comment type="caution">
    <text evidence="4">The sequence shown here is derived from an EMBL/GenBank/DDBJ whole genome shotgun (WGS) entry which is preliminary data.</text>
</comment>
<gene>
    <name evidence="4" type="ORF">ACFPIK_01930</name>
</gene>
<keyword evidence="2" id="KW-0378">Hydrolase</keyword>
<keyword evidence="5" id="KW-1185">Reference proteome</keyword>
<dbReference type="PANTHER" id="PTHR43046">
    <property type="entry name" value="GDP-MANNOSE MANNOSYL HYDROLASE"/>
    <property type="match status" value="1"/>
</dbReference>
<reference evidence="5" key="1">
    <citation type="journal article" date="2019" name="Int. J. Syst. Evol. Microbiol.">
        <title>The Global Catalogue of Microorganisms (GCM) 10K type strain sequencing project: providing services to taxonomists for standard genome sequencing and annotation.</title>
        <authorList>
            <consortium name="The Broad Institute Genomics Platform"/>
            <consortium name="The Broad Institute Genome Sequencing Center for Infectious Disease"/>
            <person name="Wu L."/>
            <person name="Ma J."/>
        </authorList>
    </citation>
    <scope>NUCLEOTIDE SEQUENCE [LARGE SCALE GENOMIC DNA]</scope>
    <source>
        <strain evidence="5">CGMCC 1.7030</strain>
    </source>
</reference>